<evidence type="ECO:0000256" key="1">
    <source>
        <dbReference type="SAM" id="Phobius"/>
    </source>
</evidence>
<organism evidence="2 3">
    <name type="scientific">Streptomyces prunicolor</name>
    <dbReference type="NCBI Taxonomy" id="67348"/>
    <lineage>
        <taxon>Bacteria</taxon>
        <taxon>Bacillati</taxon>
        <taxon>Actinomycetota</taxon>
        <taxon>Actinomycetes</taxon>
        <taxon>Kitasatosporales</taxon>
        <taxon>Streptomycetaceae</taxon>
        <taxon>Streptomyces</taxon>
    </lineage>
</organism>
<gene>
    <name evidence="2" type="ORF">R5A26_28825</name>
</gene>
<dbReference type="EMBL" id="JAWMAJ010000111">
    <property type="protein sequence ID" value="MDV7219953.1"/>
    <property type="molecule type" value="Genomic_DNA"/>
</dbReference>
<feature type="transmembrane region" description="Helical" evidence="1">
    <location>
        <begin position="38"/>
        <end position="56"/>
    </location>
</feature>
<sequence>MVVRGVGGIILVVLGAVWIAQGVGAMNGSAMSGHGQYAVLGVVVVLIGLFLLLRAWRVRKNPDLHQRP</sequence>
<keyword evidence="1" id="KW-0812">Transmembrane</keyword>
<reference evidence="2 3" key="1">
    <citation type="submission" date="2023-10" db="EMBL/GenBank/DDBJ databases">
        <title>Characterization of rhizosphere-enriched actinobacteria from wheat plants lab-grown on chernevaya soil.</title>
        <authorList>
            <person name="Tikhonova E.N."/>
            <person name="Konopkin A."/>
            <person name="Kravchenko I.K."/>
        </authorList>
    </citation>
    <scope>NUCLEOTIDE SEQUENCE [LARGE SCALE GENOMIC DNA]</scope>
    <source>
        <strain evidence="2 3">RR29</strain>
    </source>
</reference>
<evidence type="ECO:0000313" key="2">
    <source>
        <dbReference type="EMBL" id="MDV7219953.1"/>
    </source>
</evidence>
<keyword evidence="1" id="KW-1133">Transmembrane helix</keyword>
<dbReference type="RefSeq" id="WP_019059248.1">
    <property type="nucleotide sequence ID" value="NZ_JAPEMW010000002.1"/>
</dbReference>
<comment type="caution">
    <text evidence="2">The sequence shown here is derived from an EMBL/GenBank/DDBJ whole genome shotgun (WGS) entry which is preliminary data.</text>
</comment>
<evidence type="ECO:0000313" key="3">
    <source>
        <dbReference type="Proteomes" id="UP001187346"/>
    </source>
</evidence>
<protein>
    <recommendedName>
        <fullName evidence="4">Integral membrane protein</fullName>
    </recommendedName>
</protein>
<keyword evidence="1" id="KW-0472">Membrane</keyword>
<name>A0ABU4FIT6_9ACTN</name>
<dbReference type="Proteomes" id="UP001187346">
    <property type="component" value="Unassembled WGS sequence"/>
</dbReference>
<evidence type="ECO:0008006" key="4">
    <source>
        <dbReference type="Google" id="ProtNLM"/>
    </source>
</evidence>
<keyword evidence="3" id="KW-1185">Reference proteome</keyword>
<accession>A0ABU4FIT6</accession>
<proteinExistence type="predicted"/>